<dbReference type="STRING" id="2711.A0A067DM16"/>
<dbReference type="Proteomes" id="UP000027120">
    <property type="component" value="Unassembled WGS sequence"/>
</dbReference>
<comment type="subcellular location">
    <subcellularLocation>
        <location evidence="2">Membrane</location>
        <topology evidence="2">Single-pass membrane protein</topology>
    </subcellularLocation>
</comment>
<evidence type="ECO:0000256" key="6">
    <source>
        <dbReference type="ARBA" id="ARBA00022989"/>
    </source>
</evidence>
<proteinExistence type="inferred from homology"/>
<dbReference type="GO" id="GO:0016705">
    <property type="term" value="F:oxidoreductase activity, acting on paired donors, with incorporation or reduction of molecular oxygen"/>
    <property type="evidence" value="ECO:0007669"/>
    <property type="project" value="InterPro"/>
</dbReference>
<keyword evidence="3 8" id="KW-0349">Heme</keyword>
<dbReference type="InterPro" id="IPR001128">
    <property type="entry name" value="Cyt_P450"/>
</dbReference>
<dbReference type="SMR" id="A0A067DM16"/>
<dbReference type="AlphaFoldDB" id="A0A067DM16"/>
<name>A0A067DM16_CITSI</name>
<keyword evidence="4" id="KW-0812">Transmembrane</keyword>
<evidence type="ECO:0000256" key="8">
    <source>
        <dbReference type="RuleBase" id="RU000461"/>
    </source>
</evidence>
<evidence type="ECO:0000256" key="7">
    <source>
        <dbReference type="ARBA" id="ARBA00023136"/>
    </source>
</evidence>
<keyword evidence="8" id="KW-0503">Monooxygenase</keyword>
<evidence type="ECO:0000256" key="5">
    <source>
        <dbReference type="ARBA" id="ARBA00022723"/>
    </source>
</evidence>
<reference evidence="9 10" key="1">
    <citation type="submission" date="2014-04" db="EMBL/GenBank/DDBJ databases">
        <authorList>
            <consortium name="International Citrus Genome Consortium"/>
            <person name="Gmitter F."/>
            <person name="Chen C."/>
            <person name="Farmerie W."/>
            <person name="Harkins T."/>
            <person name="Desany B."/>
            <person name="Mohiuddin M."/>
            <person name="Kodira C."/>
            <person name="Borodovsky M."/>
            <person name="Lomsadze A."/>
            <person name="Burns P."/>
            <person name="Jenkins J."/>
            <person name="Prochnik S."/>
            <person name="Shu S."/>
            <person name="Chapman J."/>
            <person name="Pitluck S."/>
            <person name="Schmutz J."/>
            <person name="Rokhsar D."/>
        </authorList>
    </citation>
    <scope>NUCLEOTIDE SEQUENCE</scope>
</reference>
<evidence type="ECO:0000313" key="9">
    <source>
        <dbReference type="EMBL" id="KDO42610.1"/>
    </source>
</evidence>
<dbReference type="GO" id="GO:0005506">
    <property type="term" value="F:iron ion binding"/>
    <property type="evidence" value="ECO:0007669"/>
    <property type="project" value="InterPro"/>
</dbReference>
<keyword evidence="7" id="KW-0472">Membrane</keyword>
<dbReference type="InterPro" id="IPR051103">
    <property type="entry name" value="Plant_metabolite_P450s"/>
</dbReference>
<evidence type="ECO:0000313" key="10">
    <source>
        <dbReference type="Proteomes" id="UP000027120"/>
    </source>
</evidence>
<evidence type="ECO:0000256" key="4">
    <source>
        <dbReference type="ARBA" id="ARBA00022692"/>
    </source>
</evidence>
<dbReference type="GO" id="GO:0004497">
    <property type="term" value="F:monooxygenase activity"/>
    <property type="evidence" value="ECO:0007669"/>
    <property type="project" value="UniProtKB-KW"/>
</dbReference>
<dbReference type="SUPFAM" id="SSF48264">
    <property type="entry name" value="Cytochrome P450"/>
    <property type="match status" value="1"/>
</dbReference>
<accession>A0A067DM16</accession>
<gene>
    <name evidence="9" type="ORF">CISIN_1g035823mg</name>
</gene>
<dbReference type="InterPro" id="IPR017972">
    <property type="entry name" value="Cyt_P450_CS"/>
</dbReference>
<keyword evidence="8" id="KW-0408">Iron</keyword>
<keyword evidence="8" id="KW-0560">Oxidoreductase</keyword>
<evidence type="ECO:0000256" key="3">
    <source>
        <dbReference type="ARBA" id="ARBA00022617"/>
    </source>
</evidence>
<dbReference type="Pfam" id="PF00067">
    <property type="entry name" value="p450"/>
    <property type="match status" value="1"/>
</dbReference>
<sequence length="66" mass="7581">MPFGVGRRICPGLGLPMLHLEYFIANLIWCFEWKAVDGGEVDLSERHEFTVVMKNPLKAHVCPRVR</sequence>
<dbReference type="GO" id="GO:0016020">
    <property type="term" value="C:membrane"/>
    <property type="evidence" value="ECO:0007669"/>
    <property type="project" value="UniProtKB-SubCell"/>
</dbReference>
<keyword evidence="6" id="KW-1133">Transmembrane helix</keyword>
<protein>
    <recommendedName>
        <fullName evidence="11">Cytochrome P450</fullName>
    </recommendedName>
</protein>
<evidence type="ECO:0008006" key="11">
    <source>
        <dbReference type="Google" id="ProtNLM"/>
    </source>
</evidence>
<dbReference type="EMBL" id="KK785457">
    <property type="protein sequence ID" value="KDO42610.1"/>
    <property type="molecule type" value="Genomic_DNA"/>
</dbReference>
<evidence type="ECO:0000256" key="2">
    <source>
        <dbReference type="ARBA" id="ARBA00004167"/>
    </source>
</evidence>
<comment type="cofactor">
    <cofactor evidence="1">
        <name>heme</name>
        <dbReference type="ChEBI" id="CHEBI:30413"/>
    </cofactor>
</comment>
<dbReference type="PANTHER" id="PTHR24298:SF800">
    <property type="entry name" value="CYTOCHROME P450 89A2-RELATED"/>
    <property type="match status" value="1"/>
</dbReference>
<dbReference type="Gene3D" id="1.10.630.10">
    <property type="entry name" value="Cytochrome P450"/>
    <property type="match status" value="1"/>
</dbReference>
<dbReference type="PANTHER" id="PTHR24298">
    <property type="entry name" value="FLAVONOID 3'-MONOOXYGENASE-RELATED"/>
    <property type="match status" value="1"/>
</dbReference>
<organism evidence="9 10">
    <name type="scientific">Citrus sinensis</name>
    <name type="common">Sweet orange</name>
    <name type="synonym">Citrus aurantium var. sinensis</name>
    <dbReference type="NCBI Taxonomy" id="2711"/>
    <lineage>
        <taxon>Eukaryota</taxon>
        <taxon>Viridiplantae</taxon>
        <taxon>Streptophyta</taxon>
        <taxon>Embryophyta</taxon>
        <taxon>Tracheophyta</taxon>
        <taxon>Spermatophyta</taxon>
        <taxon>Magnoliopsida</taxon>
        <taxon>eudicotyledons</taxon>
        <taxon>Gunneridae</taxon>
        <taxon>Pentapetalae</taxon>
        <taxon>rosids</taxon>
        <taxon>malvids</taxon>
        <taxon>Sapindales</taxon>
        <taxon>Rutaceae</taxon>
        <taxon>Aurantioideae</taxon>
        <taxon>Citrus</taxon>
    </lineage>
</organism>
<keyword evidence="10" id="KW-1185">Reference proteome</keyword>
<dbReference type="PROSITE" id="PS00086">
    <property type="entry name" value="CYTOCHROME_P450"/>
    <property type="match status" value="1"/>
</dbReference>
<dbReference type="GO" id="GO:0020037">
    <property type="term" value="F:heme binding"/>
    <property type="evidence" value="ECO:0007669"/>
    <property type="project" value="InterPro"/>
</dbReference>
<comment type="similarity">
    <text evidence="8">Belongs to the cytochrome P450 family.</text>
</comment>
<dbReference type="InterPro" id="IPR036396">
    <property type="entry name" value="Cyt_P450_sf"/>
</dbReference>
<evidence type="ECO:0000256" key="1">
    <source>
        <dbReference type="ARBA" id="ARBA00001971"/>
    </source>
</evidence>
<keyword evidence="5 8" id="KW-0479">Metal-binding</keyword>